<dbReference type="Proteomes" id="UP000887575">
    <property type="component" value="Unassembled WGS sequence"/>
</dbReference>
<dbReference type="SMART" id="SM00034">
    <property type="entry name" value="CLECT"/>
    <property type="match status" value="1"/>
</dbReference>
<dbReference type="PANTHER" id="PTHR22991">
    <property type="entry name" value="PROTEIN CBG13490"/>
    <property type="match status" value="1"/>
</dbReference>
<dbReference type="InterPro" id="IPR001304">
    <property type="entry name" value="C-type_lectin-like"/>
</dbReference>
<dbReference type="InterPro" id="IPR016186">
    <property type="entry name" value="C-type_lectin-like/link_sf"/>
</dbReference>
<protein>
    <recommendedName>
        <fullName evidence="3">C-type lectin domain-containing protein</fullName>
    </recommendedName>
</protein>
<keyword evidence="1" id="KW-1015">Disulfide bond</keyword>
<evidence type="ECO:0000259" key="3">
    <source>
        <dbReference type="PROSITE" id="PS50041"/>
    </source>
</evidence>
<feature type="signal peptide" evidence="2">
    <location>
        <begin position="1"/>
        <end position="20"/>
    </location>
</feature>
<feature type="chain" id="PRO_5042132186" description="C-type lectin domain-containing protein" evidence="2">
    <location>
        <begin position="21"/>
        <end position="170"/>
    </location>
</feature>
<evidence type="ECO:0000256" key="2">
    <source>
        <dbReference type="SAM" id="SignalP"/>
    </source>
</evidence>
<dbReference type="Gene3D" id="3.10.100.10">
    <property type="entry name" value="Mannose-Binding Protein A, subunit A"/>
    <property type="match status" value="1"/>
</dbReference>
<dbReference type="PANTHER" id="PTHR22991:SF40">
    <property type="entry name" value="PROTEIN CBG13490"/>
    <property type="match status" value="1"/>
</dbReference>
<sequence>MKKLFIQISFLLLFFHLLLCDPDCLDGYFYKEELDLCLQYPIFNGNRYQIDWKTASLFCQKSGGNLPSIHNAFTNGIWADLQKISGHTSEFWLGAEHESNETWRWIDETPFDYQHFQRSTAVGDCVTLDASDQLWKLRDCLGWRFFFCTSQPLLSTDSTSFPTTIFPTHF</sequence>
<evidence type="ECO:0000256" key="1">
    <source>
        <dbReference type="ARBA" id="ARBA00023157"/>
    </source>
</evidence>
<dbReference type="CDD" id="cd00037">
    <property type="entry name" value="CLECT"/>
    <property type="match status" value="1"/>
</dbReference>
<evidence type="ECO:0000313" key="4">
    <source>
        <dbReference type="Proteomes" id="UP000887575"/>
    </source>
</evidence>
<organism evidence="4 5">
    <name type="scientific">Mesorhabditis belari</name>
    <dbReference type="NCBI Taxonomy" id="2138241"/>
    <lineage>
        <taxon>Eukaryota</taxon>
        <taxon>Metazoa</taxon>
        <taxon>Ecdysozoa</taxon>
        <taxon>Nematoda</taxon>
        <taxon>Chromadorea</taxon>
        <taxon>Rhabditida</taxon>
        <taxon>Rhabditina</taxon>
        <taxon>Rhabditomorpha</taxon>
        <taxon>Rhabditoidea</taxon>
        <taxon>Rhabditidae</taxon>
        <taxon>Mesorhabditinae</taxon>
        <taxon>Mesorhabditis</taxon>
    </lineage>
</organism>
<dbReference type="PROSITE" id="PS50041">
    <property type="entry name" value="C_TYPE_LECTIN_2"/>
    <property type="match status" value="1"/>
</dbReference>
<dbReference type="AlphaFoldDB" id="A0AAF3J472"/>
<dbReference type="WBParaSite" id="MBELARI_LOCUS15116">
    <property type="protein sequence ID" value="MBELARI_LOCUS15116"/>
    <property type="gene ID" value="MBELARI_LOCUS15116"/>
</dbReference>
<name>A0AAF3J472_9BILA</name>
<proteinExistence type="predicted"/>
<dbReference type="Pfam" id="PF00059">
    <property type="entry name" value="Lectin_C"/>
    <property type="match status" value="1"/>
</dbReference>
<reference evidence="5" key="1">
    <citation type="submission" date="2024-02" db="UniProtKB">
        <authorList>
            <consortium name="WormBaseParasite"/>
        </authorList>
    </citation>
    <scope>IDENTIFICATION</scope>
</reference>
<feature type="domain" description="C-type lectin" evidence="3">
    <location>
        <begin position="43"/>
        <end position="149"/>
    </location>
</feature>
<dbReference type="InterPro" id="IPR050976">
    <property type="entry name" value="Snaclec"/>
</dbReference>
<accession>A0AAF3J472</accession>
<keyword evidence="4" id="KW-1185">Reference proteome</keyword>
<evidence type="ECO:0000313" key="5">
    <source>
        <dbReference type="WBParaSite" id="MBELARI_LOCUS15116"/>
    </source>
</evidence>
<keyword evidence="2" id="KW-0732">Signal</keyword>
<dbReference type="InterPro" id="IPR016187">
    <property type="entry name" value="CTDL_fold"/>
</dbReference>
<dbReference type="SUPFAM" id="SSF56436">
    <property type="entry name" value="C-type lectin-like"/>
    <property type="match status" value="1"/>
</dbReference>